<accession>A0A3Q3GWE4</accession>
<evidence type="ECO:0000313" key="3">
    <source>
        <dbReference type="Proteomes" id="UP000261660"/>
    </source>
</evidence>
<proteinExistence type="predicted"/>
<feature type="domain" description="NACHT" evidence="1">
    <location>
        <begin position="121"/>
        <end position="294"/>
    </location>
</feature>
<dbReference type="Gene3D" id="3.40.50.300">
    <property type="entry name" value="P-loop containing nucleotide triphosphate hydrolases"/>
    <property type="match status" value="1"/>
</dbReference>
<sequence length="437" mass="48018">MDLNADGLLDAEAQGLLGALKARLYASSQKILNLHCVELSKGGVDPKRKEHAQYLDAVCEQFVSQMKARVGEEVPDWLIEEFGRHAAVTSELCGGLRGREGLLGKLCLAMWERTNVPHGPLVVHGAAGMGTTALLCKLVQEMRGVLEGGAVVVNRMLSAHHPQRPDIDHVLRSVCLQICLACGLAPPPSPPTASAHLDLSRFFRNVLADVSRRGNTMLVVLDALDQLSDQHHAHKLYWLPADLPPNIHLVVSMETNSEVFANMRLKLQTLESFFAVERLSHVEGKQVMESYLRASRRTLTPEQSDAALHSFDATGCPLHLKLILSAAKRWTSFTPLTHTHLGASTQEMMSQLLLMLEDKHGKELVGGALGYITLAREGLLEAELRDVMSLDDDVITEVYSHSFPPTPSLIRGGLVPIRSLTPFPECYSPLSISLYDF</sequence>
<protein>
    <recommendedName>
        <fullName evidence="1">NACHT domain-containing protein</fullName>
    </recommendedName>
</protein>
<dbReference type="Ensembl" id="ENSLBET00000037118.1">
    <property type="protein sequence ID" value="ENSLBEP00000035614.1"/>
    <property type="gene ID" value="ENSLBEG00000026716.1"/>
</dbReference>
<dbReference type="InterPro" id="IPR007111">
    <property type="entry name" value="NACHT_NTPase"/>
</dbReference>
<dbReference type="GeneTree" id="ENSGT00940000166794"/>
<dbReference type="PANTHER" id="PTHR45013">
    <property type="entry name" value="NACHT DOMAIN- AND WD REPEAT-CONTAINING PROTEIN 1"/>
    <property type="match status" value="1"/>
</dbReference>
<evidence type="ECO:0000313" key="2">
    <source>
        <dbReference type="Ensembl" id="ENSLBEP00000035614.1"/>
    </source>
</evidence>
<dbReference type="InterPro" id="IPR043365">
    <property type="entry name" value="NWD1"/>
</dbReference>
<reference evidence="2" key="1">
    <citation type="submission" date="2025-08" db="UniProtKB">
        <authorList>
            <consortium name="Ensembl"/>
        </authorList>
    </citation>
    <scope>IDENTIFICATION</scope>
</reference>
<dbReference type="InParanoid" id="A0A3Q3GWE4"/>
<dbReference type="STRING" id="56723.ENSLBEP00000035614"/>
<dbReference type="PANTHER" id="PTHR45013:SF1">
    <property type="entry name" value="NACHT DOMAIN- AND WD REPEAT-CONTAINING PROTEIN 1"/>
    <property type="match status" value="1"/>
</dbReference>
<evidence type="ECO:0000259" key="1">
    <source>
        <dbReference type="Pfam" id="PF05729"/>
    </source>
</evidence>
<organism evidence="2 3">
    <name type="scientific">Labrus bergylta</name>
    <name type="common">ballan wrasse</name>
    <dbReference type="NCBI Taxonomy" id="56723"/>
    <lineage>
        <taxon>Eukaryota</taxon>
        <taxon>Metazoa</taxon>
        <taxon>Chordata</taxon>
        <taxon>Craniata</taxon>
        <taxon>Vertebrata</taxon>
        <taxon>Euteleostomi</taxon>
        <taxon>Actinopterygii</taxon>
        <taxon>Neopterygii</taxon>
        <taxon>Teleostei</taxon>
        <taxon>Neoteleostei</taxon>
        <taxon>Acanthomorphata</taxon>
        <taxon>Eupercaria</taxon>
        <taxon>Labriformes</taxon>
        <taxon>Labridae</taxon>
        <taxon>Labrus</taxon>
    </lineage>
</organism>
<dbReference type="InterPro" id="IPR027417">
    <property type="entry name" value="P-loop_NTPase"/>
</dbReference>
<name>A0A3Q3GWE4_9LABR</name>
<reference evidence="2" key="2">
    <citation type="submission" date="2025-09" db="UniProtKB">
        <authorList>
            <consortium name="Ensembl"/>
        </authorList>
    </citation>
    <scope>IDENTIFICATION</scope>
</reference>
<dbReference type="Pfam" id="PF05729">
    <property type="entry name" value="NACHT"/>
    <property type="match status" value="1"/>
</dbReference>
<dbReference type="SUPFAM" id="SSF52540">
    <property type="entry name" value="P-loop containing nucleoside triphosphate hydrolases"/>
    <property type="match status" value="1"/>
</dbReference>
<dbReference type="AlphaFoldDB" id="A0A3Q3GWE4"/>
<dbReference type="Proteomes" id="UP000261660">
    <property type="component" value="Unplaced"/>
</dbReference>
<keyword evidence="3" id="KW-1185">Reference proteome</keyword>